<keyword evidence="3" id="KW-1185">Reference proteome</keyword>
<evidence type="ECO:0000313" key="3">
    <source>
        <dbReference type="Proteomes" id="UP000201613"/>
    </source>
</evidence>
<feature type="chain" id="PRO_5012353486" description="VWFA domain-containing protein" evidence="1">
    <location>
        <begin position="19"/>
        <end position="236"/>
    </location>
</feature>
<dbReference type="RefSeq" id="WP_093993651.1">
    <property type="nucleotide sequence ID" value="NZ_FXZK01000010.1"/>
</dbReference>
<dbReference type="InterPro" id="IPR010607">
    <property type="entry name" value="DUF1194"/>
</dbReference>
<name>A0A238LIT7_9RHOB</name>
<keyword evidence="1" id="KW-0732">Signal</keyword>
<proteinExistence type="predicted"/>
<feature type="signal peptide" evidence="1">
    <location>
        <begin position="1"/>
        <end position="18"/>
    </location>
</feature>
<dbReference type="OrthoDB" id="9792179at2"/>
<evidence type="ECO:0000313" key="2">
    <source>
        <dbReference type="EMBL" id="SMY09463.1"/>
    </source>
</evidence>
<reference evidence="2 3" key="1">
    <citation type="submission" date="2017-05" db="EMBL/GenBank/DDBJ databases">
        <authorList>
            <person name="Song R."/>
            <person name="Chenine A.L."/>
            <person name="Ruprecht R.M."/>
        </authorList>
    </citation>
    <scope>NUCLEOTIDE SEQUENCE [LARGE SCALE GENOMIC DNA]</scope>
    <source>
        <strain evidence="2 3">CECT 8899</strain>
    </source>
</reference>
<protein>
    <recommendedName>
        <fullName evidence="4">VWFA domain-containing protein</fullName>
    </recommendedName>
</protein>
<accession>A0A238LIT7</accession>
<evidence type="ECO:0000256" key="1">
    <source>
        <dbReference type="SAM" id="SignalP"/>
    </source>
</evidence>
<organism evidence="2 3">
    <name type="scientific">Flavimaricola marinus</name>
    <dbReference type="NCBI Taxonomy" id="1819565"/>
    <lineage>
        <taxon>Bacteria</taxon>
        <taxon>Pseudomonadati</taxon>
        <taxon>Pseudomonadota</taxon>
        <taxon>Alphaproteobacteria</taxon>
        <taxon>Rhodobacterales</taxon>
        <taxon>Paracoccaceae</taxon>
        <taxon>Flavimaricola</taxon>
    </lineage>
</organism>
<dbReference type="SUPFAM" id="SSF53300">
    <property type="entry name" value="vWA-like"/>
    <property type="match status" value="1"/>
</dbReference>
<dbReference type="InterPro" id="IPR036465">
    <property type="entry name" value="vWFA_dom_sf"/>
</dbReference>
<sequence length="236" mass="24701">MHWAAPAIAAAAALPASAEACRLALVLALDVSSSVDAREYALQRDGLASALLDPSVNRAFFAAPEPVALYVFEWSGRYDQVALLPDWTLIETPADLANVAGRIAASTRSRADMPTALGYALGHASVVLKDNPGCLFSTIDVSGDGTNNEGFGPASAYAAFPFDGVTVNALAIRSPIADFAPDLPEYFRTNVIRGPGAFVETAAGFEDYARAMRRKLLTELSVQVIGGVPTAEVSPG</sequence>
<evidence type="ECO:0008006" key="4">
    <source>
        <dbReference type="Google" id="ProtNLM"/>
    </source>
</evidence>
<dbReference type="Pfam" id="PF06707">
    <property type="entry name" value="DUF1194"/>
    <property type="match status" value="1"/>
</dbReference>
<dbReference type="EMBL" id="FXZK01000010">
    <property type="protein sequence ID" value="SMY09463.1"/>
    <property type="molecule type" value="Genomic_DNA"/>
</dbReference>
<dbReference type="AlphaFoldDB" id="A0A238LIT7"/>
<dbReference type="Proteomes" id="UP000201613">
    <property type="component" value="Unassembled WGS sequence"/>
</dbReference>
<gene>
    <name evidence="2" type="ORF">LOM8899_03630</name>
</gene>